<dbReference type="InterPro" id="IPR013783">
    <property type="entry name" value="Ig-like_fold"/>
</dbReference>
<dbReference type="InterPro" id="IPR002477">
    <property type="entry name" value="Peptidoglycan-bd-like"/>
</dbReference>
<evidence type="ECO:0000256" key="1">
    <source>
        <dbReference type="SAM" id="MobiDB-lite"/>
    </source>
</evidence>
<dbReference type="EMBL" id="MHNW01000002">
    <property type="protein sequence ID" value="OGZ54730.1"/>
    <property type="molecule type" value="Genomic_DNA"/>
</dbReference>
<reference evidence="5 6" key="1">
    <citation type="journal article" date="2016" name="Nat. Commun.">
        <title>Thousands of microbial genomes shed light on interconnected biogeochemical processes in an aquifer system.</title>
        <authorList>
            <person name="Anantharaman K."/>
            <person name="Brown C.T."/>
            <person name="Hug L.A."/>
            <person name="Sharon I."/>
            <person name="Castelle C.J."/>
            <person name="Probst A.J."/>
            <person name="Thomas B.C."/>
            <person name="Singh A."/>
            <person name="Wilkins M.J."/>
            <person name="Karaoz U."/>
            <person name="Brodie E.L."/>
            <person name="Williams K.H."/>
            <person name="Hubbard S.S."/>
            <person name="Banfield J.F."/>
        </authorList>
    </citation>
    <scope>NUCLEOTIDE SEQUENCE [LARGE SCALE GENOMIC DNA]</scope>
</reference>
<feature type="region of interest" description="Disordered" evidence="1">
    <location>
        <begin position="258"/>
        <end position="290"/>
    </location>
</feature>
<dbReference type="Gene3D" id="2.60.40.10">
    <property type="entry name" value="Immunoglobulins"/>
    <property type="match status" value="1"/>
</dbReference>
<dbReference type="InterPro" id="IPR036366">
    <property type="entry name" value="PGBDSf"/>
</dbReference>
<feature type="transmembrane region" description="Helical" evidence="2">
    <location>
        <begin position="514"/>
        <end position="540"/>
    </location>
</feature>
<evidence type="ECO:0008006" key="7">
    <source>
        <dbReference type="Google" id="ProtNLM"/>
    </source>
</evidence>
<evidence type="ECO:0000259" key="4">
    <source>
        <dbReference type="Pfam" id="PF16403"/>
    </source>
</evidence>
<dbReference type="Gene3D" id="1.10.101.10">
    <property type="entry name" value="PGBD-like superfamily/PGBD"/>
    <property type="match status" value="1"/>
</dbReference>
<dbReference type="AlphaFoldDB" id="A0A1G2GXB5"/>
<keyword evidence="2" id="KW-0472">Membrane</keyword>
<dbReference type="Pfam" id="PF16403">
    <property type="entry name" value="Bact_surface_Ig-like"/>
    <property type="match status" value="1"/>
</dbReference>
<evidence type="ECO:0000259" key="3">
    <source>
        <dbReference type="Pfam" id="PF01471"/>
    </source>
</evidence>
<dbReference type="Pfam" id="PF01471">
    <property type="entry name" value="PG_binding_1"/>
    <property type="match status" value="1"/>
</dbReference>
<name>A0A1G2GXB5_9BACT</name>
<proteinExistence type="predicted"/>
<keyword evidence="2" id="KW-0812">Transmembrane</keyword>
<evidence type="ECO:0000313" key="5">
    <source>
        <dbReference type="EMBL" id="OGZ54730.1"/>
    </source>
</evidence>
<dbReference type="InterPro" id="IPR036365">
    <property type="entry name" value="PGBD-like_sf"/>
</dbReference>
<dbReference type="STRING" id="1802126.A3B25_01580"/>
<feature type="domain" description="Peptidoglycan binding-like" evidence="3">
    <location>
        <begin position="355"/>
        <end position="394"/>
    </location>
</feature>
<organism evidence="5 6">
    <name type="scientific">Candidatus Ryanbacteria bacterium RIFCSPLOWO2_01_FULL_48_26</name>
    <dbReference type="NCBI Taxonomy" id="1802126"/>
    <lineage>
        <taxon>Bacteria</taxon>
        <taxon>Candidatus Ryaniibacteriota</taxon>
    </lineage>
</organism>
<protein>
    <recommendedName>
        <fullName evidence="7">Peptidoglycan binding-like domain-containing protein</fullName>
    </recommendedName>
</protein>
<accession>A0A1G2GXB5</accession>
<dbReference type="InterPro" id="IPR032179">
    <property type="entry name" value="Cry22Aa_Ig-like"/>
</dbReference>
<dbReference type="Proteomes" id="UP000179106">
    <property type="component" value="Unassembled WGS sequence"/>
</dbReference>
<evidence type="ECO:0000313" key="6">
    <source>
        <dbReference type="Proteomes" id="UP000179106"/>
    </source>
</evidence>
<feature type="domain" description="Pesticidal crystal protein Cry22Aa Ig-like" evidence="4">
    <location>
        <begin position="178"/>
        <end position="251"/>
    </location>
</feature>
<sequence length="591" mass="63172">MKLLPTYWRIGYVLAFLVLSIALFSGTHVVFGHGGACVLELAMSDNPDPVIPEGDVVYHLTLRNVGTQNCTGGGVLLKNTFDPRVNYVSHAVIPADYPSLASPVISSLEHYVQFNFAVMQPGDIRDIDITVNVPTSFLCGGHLANHAEFFSDQTGWSDAATENTEVVCPTDENSRPIITLIGSSTIQIERGQAYTDPGATALDDEDGDITSLIAVTGLPVNTSSTGSSTIAYNVMDSRGAAAPEVTRSVIVIATSSVGGGGDDVSPTSTVSTSTAPVTPPVSDNPPTSDESHPIVTVGGGSGTFPPASPVIVAIGNDGGGSVSAGNSASGATVVTAQECNYLLEYIRFGFQNNPTEVRKLQAFLRDFEGFQNLQVTGFYDSITFEAVKAFQMRYSKDVLEPWGLLEPTGYVYITTKKKINEIYCSKQFPLTDAQVNEVENSRKILERLRDQGVPSQEFEGGLGGIPSSTGLASEMSTSTVTGTQLAIEEVPTSSLVFGTTWATSSESGRLSGSLAAIFAVAPWMWILLAILLALLFLLLWRMFALPKYERSKDIDTLENVEHSEGDLVDEAGLVPQEFIELQLDVDEPKLI</sequence>
<keyword evidence="2" id="KW-1133">Transmembrane helix</keyword>
<evidence type="ECO:0000256" key="2">
    <source>
        <dbReference type="SAM" id="Phobius"/>
    </source>
</evidence>
<feature type="compositionally biased region" description="Low complexity" evidence="1">
    <location>
        <begin position="263"/>
        <end position="276"/>
    </location>
</feature>
<gene>
    <name evidence="5" type="ORF">A3B25_01580</name>
</gene>
<dbReference type="SUPFAM" id="SSF47090">
    <property type="entry name" value="PGBD-like"/>
    <property type="match status" value="1"/>
</dbReference>
<comment type="caution">
    <text evidence="5">The sequence shown here is derived from an EMBL/GenBank/DDBJ whole genome shotgun (WGS) entry which is preliminary data.</text>
</comment>